<dbReference type="Proteomes" id="UP000199050">
    <property type="component" value="Unassembled WGS sequence"/>
</dbReference>
<dbReference type="UniPathway" id="UPA00545">
    <property type="reaction ID" value="UER00823"/>
</dbReference>
<organism evidence="7 8">
    <name type="scientific">Paenibacillus typhae</name>
    <dbReference type="NCBI Taxonomy" id="1174501"/>
    <lineage>
        <taxon>Bacteria</taxon>
        <taxon>Bacillati</taxon>
        <taxon>Bacillota</taxon>
        <taxon>Bacilli</taxon>
        <taxon>Bacillales</taxon>
        <taxon>Paenibacillaceae</taxon>
        <taxon>Paenibacillus</taxon>
    </lineage>
</organism>
<evidence type="ECO:0000256" key="5">
    <source>
        <dbReference type="RuleBase" id="RU000589"/>
    </source>
</evidence>
<evidence type="ECO:0000256" key="2">
    <source>
        <dbReference type="ARBA" id="ARBA00022801"/>
    </source>
</evidence>
<proteinExistence type="inferred from homology"/>
<evidence type="ECO:0000256" key="4">
    <source>
        <dbReference type="PROSITE-ProRule" id="PRU10040"/>
    </source>
</evidence>
<sequence>MWVGKEAFCDYRTIQEAVDELERRPSQKHETLYVLSGVYEETVRIYRSDLTIAGIGEVVITNNRYARQPDETRAEQGTFATPTLFLNGSRLVIENLTVANTAGQGPEIGQALALYAHCDETVFRNCAFKGHQDTIFTGPLPAANKHGGPFGGIPLRGRHEQCRQLYSRCYIEGTVDFIFGGATAYFEHCEIRSLRSTHDGVGYVTAASTPENQAYGYVFEECLLTAGDDVSGIYLGRPWRSYAATAFVNCRLGAHIHPAGWDNWGNPANEATVRYSEYAASGLSELRGQRVPWAYVAGAEASPPDKAQVFAGTEFYMTGWPDQTNDKNLSVAK</sequence>
<dbReference type="PROSITE" id="PS00503">
    <property type="entry name" value="PECTINESTERASE_2"/>
    <property type="match status" value="1"/>
</dbReference>
<dbReference type="GO" id="GO:0030599">
    <property type="term" value="F:pectinesterase activity"/>
    <property type="evidence" value="ECO:0007669"/>
    <property type="project" value="UniProtKB-UniRule"/>
</dbReference>
<accession>A0A1G8J998</accession>
<comment type="catalytic activity">
    <reaction evidence="5">
        <text>[(1-&gt;4)-alpha-D-galacturonosyl methyl ester](n) + n H2O = [(1-&gt;4)-alpha-D-galacturonosyl](n) + n methanol + n H(+)</text>
        <dbReference type="Rhea" id="RHEA:22380"/>
        <dbReference type="Rhea" id="RHEA-COMP:14570"/>
        <dbReference type="Rhea" id="RHEA-COMP:14573"/>
        <dbReference type="ChEBI" id="CHEBI:15377"/>
        <dbReference type="ChEBI" id="CHEBI:15378"/>
        <dbReference type="ChEBI" id="CHEBI:17790"/>
        <dbReference type="ChEBI" id="CHEBI:140522"/>
        <dbReference type="ChEBI" id="CHEBI:140523"/>
        <dbReference type="EC" id="3.1.1.11"/>
    </reaction>
</comment>
<dbReference type="STRING" id="1174501.SAMN05216192_104105"/>
<dbReference type="EMBL" id="FNDX01000004">
    <property type="protein sequence ID" value="SDI27220.1"/>
    <property type="molecule type" value="Genomic_DNA"/>
</dbReference>
<evidence type="ECO:0000256" key="1">
    <source>
        <dbReference type="ARBA" id="ARBA00008891"/>
    </source>
</evidence>
<dbReference type="InterPro" id="IPR000070">
    <property type="entry name" value="Pectinesterase_cat"/>
</dbReference>
<comment type="similarity">
    <text evidence="1">Belongs to the pectinesterase family.</text>
</comment>
<dbReference type="InterPro" id="IPR012334">
    <property type="entry name" value="Pectin_lyas_fold"/>
</dbReference>
<dbReference type="PANTHER" id="PTHR31321:SF57">
    <property type="entry name" value="PECTINESTERASE 53-RELATED"/>
    <property type="match status" value="1"/>
</dbReference>
<feature type="domain" description="Pectinesterase catalytic" evidence="6">
    <location>
        <begin position="3"/>
        <end position="137"/>
    </location>
</feature>
<evidence type="ECO:0000313" key="7">
    <source>
        <dbReference type="EMBL" id="SDI27220.1"/>
    </source>
</evidence>
<keyword evidence="2 5" id="KW-0378">Hydrolase</keyword>
<comment type="pathway">
    <text evidence="5">Glycan metabolism; pectin degradation; 2-dehydro-3-deoxy-D-gluconate from pectin: step 1/5.</text>
</comment>
<keyword evidence="3 5" id="KW-0063">Aspartyl esterase</keyword>
<dbReference type="InterPro" id="IPR033131">
    <property type="entry name" value="Pectinesterase_Asp_AS"/>
</dbReference>
<dbReference type="GO" id="GO:0045490">
    <property type="term" value="P:pectin catabolic process"/>
    <property type="evidence" value="ECO:0007669"/>
    <property type="project" value="UniProtKB-UniRule"/>
</dbReference>
<dbReference type="EC" id="3.1.1.11" evidence="5"/>
<dbReference type="GO" id="GO:0042545">
    <property type="term" value="P:cell wall modification"/>
    <property type="evidence" value="ECO:0007669"/>
    <property type="project" value="UniProtKB-UniRule"/>
</dbReference>
<name>A0A1G8J998_9BACL</name>
<gene>
    <name evidence="7" type="ORF">SAMN05216192_104105</name>
</gene>
<dbReference type="Gene3D" id="2.160.20.10">
    <property type="entry name" value="Single-stranded right-handed beta-helix, Pectin lyase-like"/>
    <property type="match status" value="1"/>
</dbReference>
<dbReference type="RefSeq" id="WP_090712879.1">
    <property type="nucleotide sequence ID" value="NZ_CBCSKY010000004.1"/>
</dbReference>
<keyword evidence="8" id="KW-1185">Reference proteome</keyword>
<dbReference type="Pfam" id="PF01095">
    <property type="entry name" value="Pectinesterase"/>
    <property type="match status" value="2"/>
</dbReference>
<dbReference type="GO" id="GO:0009279">
    <property type="term" value="C:cell outer membrane"/>
    <property type="evidence" value="ECO:0007669"/>
    <property type="project" value="TreeGrafter"/>
</dbReference>
<dbReference type="AlphaFoldDB" id="A0A1G8J998"/>
<dbReference type="PANTHER" id="PTHR31321">
    <property type="entry name" value="ACYL-COA THIOESTER HYDROLASE YBHC-RELATED"/>
    <property type="match status" value="1"/>
</dbReference>
<feature type="active site" evidence="4">
    <location>
        <position position="176"/>
    </location>
</feature>
<dbReference type="SUPFAM" id="SSF51126">
    <property type="entry name" value="Pectin lyase-like"/>
    <property type="match status" value="1"/>
</dbReference>
<feature type="domain" description="Pectinesterase catalytic" evidence="6">
    <location>
        <begin position="162"/>
        <end position="315"/>
    </location>
</feature>
<protein>
    <recommendedName>
        <fullName evidence="5">Pectinesterase</fullName>
        <ecNumber evidence="5">3.1.1.11</ecNumber>
    </recommendedName>
</protein>
<evidence type="ECO:0000259" key="6">
    <source>
        <dbReference type="Pfam" id="PF01095"/>
    </source>
</evidence>
<evidence type="ECO:0000313" key="8">
    <source>
        <dbReference type="Proteomes" id="UP000199050"/>
    </source>
</evidence>
<evidence type="ECO:0000256" key="3">
    <source>
        <dbReference type="ARBA" id="ARBA00023085"/>
    </source>
</evidence>
<dbReference type="InterPro" id="IPR011050">
    <property type="entry name" value="Pectin_lyase_fold/virulence"/>
</dbReference>
<reference evidence="8" key="1">
    <citation type="submission" date="2016-10" db="EMBL/GenBank/DDBJ databases">
        <authorList>
            <person name="Varghese N."/>
            <person name="Submissions S."/>
        </authorList>
    </citation>
    <scope>NUCLEOTIDE SEQUENCE [LARGE SCALE GENOMIC DNA]</scope>
    <source>
        <strain evidence="8">CGMCC 1.11012</strain>
    </source>
</reference>
<dbReference type="OrthoDB" id="9804686at2"/>